<keyword evidence="7" id="KW-0653">Protein transport</keyword>
<dbReference type="Gene3D" id="1.10.472.80">
    <property type="entry name" value="Ypt/Rab-GAP domain of gyp1p, domain 3"/>
    <property type="match status" value="1"/>
</dbReference>
<dbReference type="PANTHER" id="PTHR47219">
    <property type="entry name" value="RAB GTPASE-ACTIVATING PROTEIN 1-LIKE"/>
    <property type="match status" value="1"/>
</dbReference>
<dbReference type="InterPro" id="IPR050302">
    <property type="entry name" value="Rab_GAP_TBC_domain"/>
</dbReference>
<dbReference type="GO" id="GO:0015031">
    <property type="term" value="P:protein transport"/>
    <property type="evidence" value="ECO:0007669"/>
    <property type="project" value="UniProtKB-KW"/>
</dbReference>
<reference evidence="14" key="1">
    <citation type="submission" date="2021-03" db="EMBL/GenBank/DDBJ databases">
        <authorList>
            <person name="Palmer J.M."/>
        </authorList>
    </citation>
    <scope>NUCLEOTIDE SEQUENCE</scope>
    <source>
        <strain evidence="14">ARV_011</strain>
    </source>
</reference>
<dbReference type="Proteomes" id="UP000790833">
    <property type="component" value="Unassembled WGS sequence"/>
</dbReference>
<gene>
    <name evidence="14" type="primary">GYP5</name>
    <name evidence="14" type="ORF">KQ657_005134</name>
</gene>
<dbReference type="SMART" id="SM00164">
    <property type="entry name" value="TBC"/>
    <property type="match status" value="1"/>
</dbReference>
<organism evidence="14 15">
    <name type="scientific">Scheffersomyces spartinae</name>
    <dbReference type="NCBI Taxonomy" id="45513"/>
    <lineage>
        <taxon>Eukaryota</taxon>
        <taxon>Fungi</taxon>
        <taxon>Dikarya</taxon>
        <taxon>Ascomycota</taxon>
        <taxon>Saccharomycotina</taxon>
        <taxon>Pichiomycetes</taxon>
        <taxon>Debaryomycetaceae</taxon>
        <taxon>Scheffersomyces</taxon>
    </lineage>
</organism>
<dbReference type="GO" id="GO:0006887">
    <property type="term" value="P:exocytosis"/>
    <property type="evidence" value="ECO:0007669"/>
    <property type="project" value="UniProtKB-KW"/>
</dbReference>
<comment type="caution">
    <text evidence="14">The sequence shown here is derived from an EMBL/GenBank/DDBJ whole genome shotgun (WGS) entry which is preliminary data.</text>
</comment>
<evidence type="ECO:0000256" key="6">
    <source>
        <dbReference type="ARBA" id="ARBA00022892"/>
    </source>
</evidence>
<evidence type="ECO:0000256" key="9">
    <source>
        <dbReference type="ARBA" id="ARBA00061661"/>
    </source>
</evidence>
<evidence type="ECO:0000256" key="5">
    <source>
        <dbReference type="ARBA" id="ARBA00022490"/>
    </source>
</evidence>
<dbReference type="GO" id="GO:0005096">
    <property type="term" value="F:GTPase activator activity"/>
    <property type="evidence" value="ECO:0007669"/>
    <property type="project" value="UniProtKB-KW"/>
</dbReference>
<dbReference type="OrthoDB" id="295078at2759"/>
<name>A0A9P8AIQ6_9ASCO</name>
<dbReference type="PANTHER" id="PTHR47219:SF9">
    <property type="entry name" value="GTPASE ACTIVATING PROTEIN AND CENTROSOME-ASSOCIATED, ISOFORM B"/>
    <property type="match status" value="1"/>
</dbReference>
<proteinExistence type="inferred from homology"/>
<dbReference type="GO" id="GO:0031267">
    <property type="term" value="F:small GTPase binding"/>
    <property type="evidence" value="ECO:0007669"/>
    <property type="project" value="TreeGrafter"/>
</dbReference>
<evidence type="ECO:0000313" key="15">
    <source>
        <dbReference type="Proteomes" id="UP000790833"/>
    </source>
</evidence>
<dbReference type="AlphaFoldDB" id="A0A9P8AIQ6"/>
<feature type="region of interest" description="Disordered" evidence="12">
    <location>
        <begin position="654"/>
        <end position="677"/>
    </location>
</feature>
<dbReference type="EMBL" id="JAHMUF010000009">
    <property type="protein sequence ID" value="KAG7193935.1"/>
    <property type="molecule type" value="Genomic_DNA"/>
</dbReference>
<evidence type="ECO:0000256" key="1">
    <source>
        <dbReference type="ARBA" id="ARBA00004496"/>
    </source>
</evidence>
<dbReference type="PROSITE" id="PS50086">
    <property type="entry name" value="TBC_RABGAP"/>
    <property type="match status" value="1"/>
</dbReference>
<comment type="subcellular location">
    <subcellularLocation>
        <location evidence="1">Cytoplasm</location>
    </subcellularLocation>
</comment>
<dbReference type="SUPFAM" id="SSF47923">
    <property type="entry name" value="Ypt/Rab-GAP domain of gyp1p"/>
    <property type="match status" value="2"/>
</dbReference>
<keyword evidence="5" id="KW-0963">Cytoplasm</keyword>
<dbReference type="InterPro" id="IPR000195">
    <property type="entry name" value="Rab-GAP-TBC_dom"/>
</dbReference>
<dbReference type="Gene3D" id="1.10.8.270">
    <property type="entry name" value="putative rabgap domain of human tbc1 domain family member 14 like domains"/>
    <property type="match status" value="1"/>
</dbReference>
<evidence type="ECO:0000256" key="12">
    <source>
        <dbReference type="SAM" id="MobiDB-lite"/>
    </source>
</evidence>
<evidence type="ECO:0000256" key="7">
    <source>
        <dbReference type="ARBA" id="ARBA00022927"/>
    </source>
</evidence>
<keyword evidence="2" id="KW-0813">Transport</keyword>
<dbReference type="Gene3D" id="1.10.10.750">
    <property type="entry name" value="Ypt/Rab-GAP domain of gyp1p, domain 1"/>
    <property type="match status" value="1"/>
</dbReference>
<evidence type="ECO:0000256" key="3">
    <source>
        <dbReference type="ARBA" id="ARBA00022468"/>
    </source>
</evidence>
<dbReference type="InterPro" id="IPR035969">
    <property type="entry name" value="Rab-GAP_TBC_sf"/>
</dbReference>
<sequence length="739" mass="84498">MNYSPDKQDRENGQRPPAPSPLTDAGSSPGDAGDTSFESAAGTGITDSELYYEDDDVNVDPIQVEEITQEDNDNSATNDTDVDISTHTTILNLSSLDVPASEEKSDVSEEVEEHPKEIELEEENKPTLPDKTHIKRWINVLVDGEVLDVSLEIESSTNQQNITQLKFINKSYDRSSNNFLLQSKFNQLRQTFEAKDTNAKDLIEHGTENIKRSFNDVKNSISGFANGPTEGSYTEAPTSEIDWDFWTRTVSNYGLVIEDESDELSNAISNGIPKEFRGIIWQLVARSKNKEMEDFYVQLKKEHSVHEKSIKRDLARTSFFTNIEKSKQADELFELIKCYSIFDSEVGYTQGMIFIGVPLIMNMSGPEAFCLLVALMKDYGFRELFVKDMKGLHLLLYEFDRLLELYSPLLYNHLSKQGIKSSMYATQWFLTLFAYKFPLSMVLRIYDMVITEGLECILKFAVNLMIKNENSLLRLSFDELVDFLTEKLFNIYVNEEYIEERSLEVSPSQEGRRPSFFGGVLGGTNSSKIPVRRNNSIDSISGSNYYNLNELVKDSNTINISPFELKKFEFEFEKLLKIEKQKVQKINQLQAENGQLRNEIKELEMKYSDITKEHANNVQNMVYIKVNLQECSNDIQDLEDAIAKLKQNISDYETSSTDVNSSLPSRDSVTDDERTRSGSVSLVSKNARIEDDITDLLAINAQEMEKNATLEERLRALILEEKDLKSTLNKHKKNTWFKW</sequence>
<evidence type="ECO:0000259" key="13">
    <source>
        <dbReference type="PROSITE" id="PS50086"/>
    </source>
</evidence>
<evidence type="ECO:0000313" key="14">
    <source>
        <dbReference type="EMBL" id="KAG7193935.1"/>
    </source>
</evidence>
<dbReference type="RefSeq" id="XP_043049482.1">
    <property type="nucleotide sequence ID" value="XM_043195777.1"/>
</dbReference>
<dbReference type="GO" id="GO:0005737">
    <property type="term" value="C:cytoplasm"/>
    <property type="evidence" value="ECO:0007669"/>
    <property type="project" value="UniProtKB-SubCell"/>
</dbReference>
<feature type="domain" description="Rab-GAP TBC" evidence="13">
    <location>
        <begin position="271"/>
        <end position="453"/>
    </location>
</feature>
<feature type="compositionally biased region" description="Basic and acidic residues" evidence="12">
    <location>
        <begin position="1"/>
        <end position="13"/>
    </location>
</feature>
<protein>
    <recommendedName>
        <fullName evidence="10">GTPase-activating protein GYP5</fullName>
    </recommendedName>
</protein>
<accession>A0A9P8AIQ6</accession>
<comment type="similarity">
    <text evidence="9">Belongs to the GYP5 family.</text>
</comment>
<feature type="coiled-coil region" evidence="11">
    <location>
        <begin position="700"/>
        <end position="734"/>
    </location>
</feature>
<evidence type="ECO:0000256" key="2">
    <source>
        <dbReference type="ARBA" id="ARBA00022448"/>
    </source>
</evidence>
<dbReference type="FunFam" id="1.10.472.80:FF:000044">
    <property type="entry name" value="GTPase-activating protein GYP5"/>
    <property type="match status" value="1"/>
</dbReference>
<keyword evidence="4" id="KW-0268">Exocytosis</keyword>
<keyword evidence="3" id="KW-0343">GTPase activation</keyword>
<keyword evidence="8 11" id="KW-0175">Coiled coil</keyword>
<feature type="region of interest" description="Disordered" evidence="12">
    <location>
        <begin position="1"/>
        <end position="80"/>
    </location>
</feature>
<dbReference type="Pfam" id="PF23436">
    <property type="entry name" value="RabGap-TBC_2"/>
    <property type="match status" value="1"/>
</dbReference>
<keyword evidence="15" id="KW-1185">Reference proteome</keyword>
<dbReference type="GeneID" id="66118508"/>
<keyword evidence="6" id="KW-0931">ER-Golgi transport</keyword>
<evidence type="ECO:0000256" key="4">
    <source>
        <dbReference type="ARBA" id="ARBA00022483"/>
    </source>
</evidence>
<feature type="compositionally biased region" description="Polar residues" evidence="12">
    <location>
        <begin position="654"/>
        <end position="667"/>
    </location>
</feature>
<evidence type="ECO:0000256" key="10">
    <source>
        <dbReference type="ARBA" id="ARBA00072088"/>
    </source>
</evidence>
<evidence type="ECO:0000256" key="11">
    <source>
        <dbReference type="SAM" id="Coils"/>
    </source>
</evidence>
<evidence type="ECO:0000256" key="8">
    <source>
        <dbReference type="ARBA" id="ARBA00023054"/>
    </source>
</evidence>
<dbReference type="GO" id="GO:0030427">
    <property type="term" value="C:site of polarized growth"/>
    <property type="evidence" value="ECO:0007669"/>
    <property type="project" value="UniProtKB-ARBA"/>
</dbReference>